<feature type="region of interest" description="Disordered" evidence="1">
    <location>
        <begin position="22"/>
        <end position="111"/>
    </location>
</feature>
<comment type="caution">
    <text evidence="2">The sequence shown here is derived from an EMBL/GenBank/DDBJ whole genome shotgun (WGS) entry which is preliminary data.</text>
</comment>
<accession>A0A4Z2GH84</accession>
<dbReference type="OrthoDB" id="8959113at2759"/>
<evidence type="ECO:0000313" key="3">
    <source>
        <dbReference type="Proteomes" id="UP000314294"/>
    </source>
</evidence>
<dbReference type="Proteomes" id="UP000314294">
    <property type="component" value="Unassembled WGS sequence"/>
</dbReference>
<feature type="compositionally biased region" description="Polar residues" evidence="1">
    <location>
        <begin position="75"/>
        <end position="86"/>
    </location>
</feature>
<dbReference type="EMBL" id="SRLO01000562">
    <property type="protein sequence ID" value="TNN52022.1"/>
    <property type="molecule type" value="Genomic_DNA"/>
</dbReference>
<evidence type="ECO:0000256" key="1">
    <source>
        <dbReference type="SAM" id="MobiDB-lite"/>
    </source>
</evidence>
<reference evidence="2 3" key="1">
    <citation type="submission" date="2019-03" db="EMBL/GenBank/DDBJ databases">
        <title>First draft genome of Liparis tanakae, snailfish: a comprehensive survey of snailfish specific genes.</title>
        <authorList>
            <person name="Kim W."/>
            <person name="Song I."/>
            <person name="Jeong J.-H."/>
            <person name="Kim D."/>
            <person name="Kim S."/>
            <person name="Ryu S."/>
            <person name="Song J.Y."/>
            <person name="Lee S.K."/>
        </authorList>
    </citation>
    <scope>NUCLEOTIDE SEQUENCE [LARGE SCALE GENOMIC DNA]</scope>
    <source>
        <tissue evidence="2">Muscle</tissue>
    </source>
</reference>
<dbReference type="AlphaFoldDB" id="A0A4Z2GH84"/>
<evidence type="ECO:0000313" key="2">
    <source>
        <dbReference type="EMBL" id="TNN52022.1"/>
    </source>
</evidence>
<sequence length="155" mass="16469">MELRMMAEGRFASLPRSLHAHHSLGGGPAHSGLPSNSLGVPSSNTCSSRGLQDSLASSMDLLSSRPGVPPGQGSGLSELSTSSYQPVSIHGTLPRRKRGGTGLAHGNYTWDPRANQTQQIPWGKSLVPAHAHQHAHQPMTSPLVQNIIDDCHGYR</sequence>
<protein>
    <submittedName>
        <fullName evidence="2">Breast cancer anti-estrogen resistance protein 3</fullName>
    </submittedName>
</protein>
<keyword evidence="3" id="KW-1185">Reference proteome</keyword>
<feature type="compositionally biased region" description="Low complexity" evidence="1">
    <location>
        <begin position="51"/>
        <end position="64"/>
    </location>
</feature>
<organism evidence="2 3">
    <name type="scientific">Liparis tanakae</name>
    <name type="common">Tanaka's snailfish</name>
    <dbReference type="NCBI Taxonomy" id="230148"/>
    <lineage>
        <taxon>Eukaryota</taxon>
        <taxon>Metazoa</taxon>
        <taxon>Chordata</taxon>
        <taxon>Craniata</taxon>
        <taxon>Vertebrata</taxon>
        <taxon>Euteleostomi</taxon>
        <taxon>Actinopterygii</taxon>
        <taxon>Neopterygii</taxon>
        <taxon>Teleostei</taxon>
        <taxon>Neoteleostei</taxon>
        <taxon>Acanthomorphata</taxon>
        <taxon>Eupercaria</taxon>
        <taxon>Perciformes</taxon>
        <taxon>Cottioidei</taxon>
        <taxon>Cottales</taxon>
        <taxon>Liparidae</taxon>
        <taxon>Liparis</taxon>
    </lineage>
</organism>
<gene>
    <name evidence="2" type="primary">Bcar3</name>
    <name evidence="2" type="ORF">EYF80_037786</name>
</gene>
<name>A0A4Z2GH84_9TELE</name>
<feature type="compositionally biased region" description="Polar residues" evidence="1">
    <location>
        <begin position="33"/>
        <end position="50"/>
    </location>
</feature>
<proteinExistence type="predicted"/>